<name>A0ABW3MI17_9PSEU</name>
<dbReference type="SUPFAM" id="SSF53850">
    <property type="entry name" value="Periplasmic binding protein-like II"/>
    <property type="match status" value="1"/>
</dbReference>
<dbReference type="InterPro" id="IPR039424">
    <property type="entry name" value="SBP_5"/>
</dbReference>
<organism evidence="2 3">
    <name type="scientific">Kibdelosporangium lantanae</name>
    <dbReference type="NCBI Taxonomy" id="1497396"/>
    <lineage>
        <taxon>Bacteria</taxon>
        <taxon>Bacillati</taxon>
        <taxon>Actinomycetota</taxon>
        <taxon>Actinomycetes</taxon>
        <taxon>Pseudonocardiales</taxon>
        <taxon>Pseudonocardiaceae</taxon>
        <taxon>Kibdelosporangium</taxon>
    </lineage>
</organism>
<protein>
    <submittedName>
        <fullName evidence="2">ABC transporter substrate-binding protein</fullName>
    </submittedName>
</protein>
<evidence type="ECO:0000313" key="2">
    <source>
        <dbReference type="EMBL" id="MFD1049229.1"/>
    </source>
</evidence>
<comment type="caution">
    <text evidence="2">The sequence shown here is derived from an EMBL/GenBank/DDBJ whole genome shotgun (WGS) entry which is preliminary data.</text>
</comment>
<gene>
    <name evidence="2" type="ORF">ACFQ1S_28680</name>
</gene>
<dbReference type="PANTHER" id="PTHR30290:SF83">
    <property type="entry name" value="ABC TRANSPORTER SUBSTRATE-BINDING PROTEIN"/>
    <property type="match status" value="1"/>
</dbReference>
<dbReference type="Pfam" id="PF00496">
    <property type="entry name" value="SBP_bac_5"/>
    <property type="match status" value="1"/>
</dbReference>
<dbReference type="PANTHER" id="PTHR30290">
    <property type="entry name" value="PERIPLASMIC BINDING COMPONENT OF ABC TRANSPORTER"/>
    <property type="match status" value="1"/>
</dbReference>
<evidence type="ECO:0000313" key="3">
    <source>
        <dbReference type="Proteomes" id="UP001597045"/>
    </source>
</evidence>
<dbReference type="InterPro" id="IPR000914">
    <property type="entry name" value="SBP_5_dom"/>
</dbReference>
<accession>A0ABW3MI17</accession>
<dbReference type="EMBL" id="JBHTIS010002055">
    <property type="protein sequence ID" value="MFD1049229.1"/>
    <property type="molecule type" value="Genomic_DNA"/>
</dbReference>
<dbReference type="Gene3D" id="3.40.190.10">
    <property type="entry name" value="Periplasmic binding protein-like II"/>
    <property type="match status" value="1"/>
</dbReference>
<feature type="non-terminal residue" evidence="2">
    <location>
        <position position="245"/>
    </location>
</feature>
<reference evidence="3" key="1">
    <citation type="journal article" date="2019" name="Int. J. Syst. Evol. Microbiol.">
        <title>The Global Catalogue of Microorganisms (GCM) 10K type strain sequencing project: providing services to taxonomists for standard genome sequencing and annotation.</title>
        <authorList>
            <consortium name="The Broad Institute Genomics Platform"/>
            <consortium name="The Broad Institute Genome Sequencing Center for Infectious Disease"/>
            <person name="Wu L."/>
            <person name="Ma J."/>
        </authorList>
    </citation>
    <scope>NUCLEOTIDE SEQUENCE [LARGE SCALE GENOMIC DNA]</scope>
    <source>
        <strain evidence="3">JCM 31486</strain>
    </source>
</reference>
<keyword evidence="3" id="KW-1185">Reference proteome</keyword>
<proteinExistence type="predicted"/>
<sequence>MASIELVLGESLTPSADARVWTLKLRQGVQFHNGKIVDADDVIFSLRRIVDPAAPGIGATGLSMLDAAALRKVDATTVEIPLRYPYSVLDDQLAQYMMGIVPVGFDKANPVGTGPFRFQDFTAGSRSTFVRFDDYWRARALPDQLVIIDFPDDTAKVNSLLSGQIDCLDNLPTSQIDVVKAAGHQVMISETASWTPFTMRVDTGPFTDVRVRQAFRLIVDRPQMVAQALNGQGRIGNDMYAPFDP</sequence>
<dbReference type="Proteomes" id="UP001597045">
    <property type="component" value="Unassembled WGS sequence"/>
</dbReference>
<dbReference type="Gene3D" id="3.10.105.10">
    <property type="entry name" value="Dipeptide-binding Protein, Domain 3"/>
    <property type="match status" value="1"/>
</dbReference>
<evidence type="ECO:0000259" key="1">
    <source>
        <dbReference type="Pfam" id="PF00496"/>
    </source>
</evidence>
<feature type="domain" description="Solute-binding protein family 5" evidence="1">
    <location>
        <begin position="7"/>
        <end position="243"/>
    </location>
</feature>